<accession>A0A5C1QGD2</accession>
<dbReference type="InterPro" id="IPR050157">
    <property type="entry name" value="PSI_iron-sulfur_center"/>
</dbReference>
<dbReference type="Gene3D" id="3.30.70.20">
    <property type="match status" value="1"/>
</dbReference>
<gene>
    <name evidence="6" type="ORF">EXM22_03705</name>
</gene>
<dbReference type="Pfam" id="PF14697">
    <property type="entry name" value="Fer4_21"/>
    <property type="match status" value="1"/>
</dbReference>
<dbReference type="GO" id="GO:0051539">
    <property type="term" value="F:4 iron, 4 sulfur cluster binding"/>
    <property type="evidence" value="ECO:0007669"/>
    <property type="project" value="UniProtKB-KW"/>
</dbReference>
<keyword evidence="7" id="KW-1185">Reference proteome</keyword>
<dbReference type="SUPFAM" id="SSF54862">
    <property type="entry name" value="4Fe-4S ferredoxins"/>
    <property type="match status" value="1"/>
</dbReference>
<dbReference type="PROSITE" id="PS00198">
    <property type="entry name" value="4FE4S_FER_1"/>
    <property type="match status" value="1"/>
</dbReference>
<keyword evidence="2" id="KW-0479">Metal-binding</keyword>
<proteinExistence type="predicted"/>
<dbReference type="InterPro" id="IPR017900">
    <property type="entry name" value="4Fe4S_Fe_S_CS"/>
</dbReference>
<evidence type="ECO:0000256" key="3">
    <source>
        <dbReference type="ARBA" id="ARBA00023004"/>
    </source>
</evidence>
<organism evidence="6 7">
    <name type="scientific">Oceanispirochaeta crateris</name>
    <dbReference type="NCBI Taxonomy" id="2518645"/>
    <lineage>
        <taxon>Bacteria</taxon>
        <taxon>Pseudomonadati</taxon>
        <taxon>Spirochaetota</taxon>
        <taxon>Spirochaetia</taxon>
        <taxon>Spirochaetales</taxon>
        <taxon>Spirochaetaceae</taxon>
        <taxon>Oceanispirochaeta</taxon>
    </lineage>
</organism>
<dbReference type="KEGG" id="ock:EXM22_03705"/>
<evidence type="ECO:0000313" key="6">
    <source>
        <dbReference type="EMBL" id="QEN07135.1"/>
    </source>
</evidence>
<dbReference type="InterPro" id="IPR017896">
    <property type="entry name" value="4Fe4S_Fe-S-bd"/>
</dbReference>
<evidence type="ECO:0000313" key="7">
    <source>
        <dbReference type="Proteomes" id="UP000324209"/>
    </source>
</evidence>
<evidence type="ECO:0000256" key="2">
    <source>
        <dbReference type="ARBA" id="ARBA00022723"/>
    </source>
</evidence>
<dbReference type="EMBL" id="CP036150">
    <property type="protein sequence ID" value="QEN07135.1"/>
    <property type="molecule type" value="Genomic_DNA"/>
</dbReference>
<dbReference type="Proteomes" id="UP000324209">
    <property type="component" value="Chromosome"/>
</dbReference>
<feature type="domain" description="4Fe-4S ferredoxin-type" evidence="5">
    <location>
        <begin position="33"/>
        <end position="57"/>
    </location>
</feature>
<dbReference type="PANTHER" id="PTHR24960:SF79">
    <property type="entry name" value="PHOTOSYSTEM I IRON-SULFUR CENTER"/>
    <property type="match status" value="1"/>
</dbReference>
<dbReference type="PANTHER" id="PTHR24960">
    <property type="entry name" value="PHOTOSYSTEM I IRON-SULFUR CENTER-RELATED"/>
    <property type="match status" value="1"/>
</dbReference>
<dbReference type="GO" id="GO:0046872">
    <property type="term" value="F:metal ion binding"/>
    <property type="evidence" value="ECO:0007669"/>
    <property type="project" value="UniProtKB-KW"/>
</dbReference>
<sequence length="57" mass="5904">MAYVIKAEDCVNCGACEGECPVEAISEKDDARVIDADLCTSCGACADVCPTECILEG</sequence>
<evidence type="ECO:0000256" key="4">
    <source>
        <dbReference type="ARBA" id="ARBA00023014"/>
    </source>
</evidence>
<keyword evidence="1" id="KW-0004">4Fe-4S</keyword>
<dbReference type="AlphaFoldDB" id="A0A5C1QGD2"/>
<keyword evidence="4" id="KW-0411">Iron-sulfur</keyword>
<evidence type="ECO:0000256" key="1">
    <source>
        <dbReference type="ARBA" id="ARBA00022485"/>
    </source>
</evidence>
<dbReference type="RefSeq" id="WP_149485217.1">
    <property type="nucleotide sequence ID" value="NZ_CP036150.1"/>
</dbReference>
<protein>
    <submittedName>
        <fullName evidence="6">4Fe-4S dicluster domain-containing protein</fullName>
    </submittedName>
</protein>
<dbReference type="OrthoDB" id="9803397at2"/>
<name>A0A5C1QGD2_9SPIO</name>
<dbReference type="PROSITE" id="PS51379">
    <property type="entry name" value="4FE4S_FER_2"/>
    <property type="match status" value="2"/>
</dbReference>
<keyword evidence="3" id="KW-0408">Iron</keyword>
<feature type="domain" description="4Fe-4S ferredoxin-type" evidence="5">
    <location>
        <begin position="1"/>
        <end position="30"/>
    </location>
</feature>
<evidence type="ECO:0000259" key="5">
    <source>
        <dbReference type="PROSITE" id="PS51379"/>
    </source>
</evidence>
<reference evidence="6 7" key="1">
    <citation type="submission" date="2019-02" db="EMBL/GenBank/DDBJ databases">
        <title>Complete Genome Sequence and Methylome Analysis of free living Spirochaetas.</title>
        <authorList>
            <person name="Fomenkov A."/>
            <person name="Dubinina G."/>
            <person name="Leshcheva N."/>
            <person name="Mikheeva N."/>
            <person name="Grabovich M."/>
            <person name="Vincze T."/>
            <person name="Roberts R.J."/>
        </authorList>
    </citation>
    <scope>NUCLEOTIDE SEQUENCE [LARGE SCALE GENOMIC DNA]</scope>
    <source>
        <strain evidence="6 7">K2</strain>
    </source>
</reference>